<feature type="transmembrane region" description="Helical" evidence="1">
    <location>
        <begin position="64"/>
        <end position="83"/>
    </location>
</feature>
<keyword evidence="1" id="KW-0812">Transmembrane</keyword>
<keyword evidence="1" id="KW-0472">Membrane</keyword>
<accession>A0A951ULH3</accession>
<reference evidence="2" key="2">
    <citation type="journal article" date="2022" name="Microbiol. Resour. Announc.">
        <title>Metagenome Sequencing to Explore Phylogenomics of Terrestrial Cyanobacteria.</title>
        <authorList>
            <person name="Ward R.D."/>
            <person name="Stajich J.E."/>
            <person name="Johansen J.R."/>
            <person name="Huntemann M."/>
            <person name="Clum A."/>
            <person name="Foster B."/>
            <person name="Foster B."/>
            <person name="Roux S."/>
            <person name="Palaniappan K."/>
            <person name="Varghese N."/>
            <person name="Mukherjee S."/>
            <person name="Reddy T.B.K."/>
            <person name="Daum C."/>
            <person name="Copeland A."/>
            <person name="Chen I.A."/>
            <person name="Ivanova N.N."/>
            <person name="Kyrpides N.C."/>
            <person name="Shapiro N."/>
            <person name="Eloe-Fadrosh E.A."/>
            <person name="Pietrasiak N."/>
        </authorList>
    </citation>
    <scope>NUCLEOTIDE SEQUENCE</scope>
    <source>
        <strain evidence="2">UHER 2000/2452</strain>
    </source>
</reference>
<gene>
    <name evidence="2" type="ORF">KME15_06370</name>
</gene>
<sequence length="221" mass="23895">MAETAIAHLESLIFGALSLKSEAFQQIQVLSKGSQAALLVAFIAGFSQAIGQGIVLFSNQVRPLRFFLSLLMSALLFAFSYVFWALSTWAASILLFRGGWMTLPAVIRTLGLSYAPLIFSFLVALPYLGLPISTVLSIWSFLAFLTGLKAALGLNLWQAFGCGVLGWAVFEGLQRTIGRPLAGLGRWLTNTAAGVNLVTNLKDLERVVSRKTAPVGKEKLK</sequence>
<organism evidence="2 3">
    <name type="scientific">Drouetiella hepatica Uher 2000/2452</name>
    <dbReference type="NCBI Taxonomy" id="904376"/>
    <lineage>
        <taxon>Bacteria</taxon>
        <taxon>Bacillati</taxon>
        <taxon>Cyanobacteriota</taxon>
        <taxon>Cyanophyceae</taxon>
        <taxon>Oculatellales</taxon>
        <taxon>Oculatellaceae</taxon>
        <taxon>Drouetiella</taxon>
    </lineage>
</organism>
<reference evidence="2" key="1">
    <citation type="submission" date="2021-05" db="EMBL/GenBank/DDBJ databases">
        <authorList>
            <person name="Pietrasiak N."/>
            <person name="Ward R."/>
            <person name="Stajich J.E."/>
            <person name="Kurbessoian T."/>
        </authorList>
    </citation>
    <scope>NUCLEOTIDE SEQUENCE</scope>
    <source>
        <strain evidence="2">UHER 2000/2452</strain>
    </source>
</reference>
<protein>
    <recommendedName>
        <fullName evidence="4">Yip1 domain-containing protein</fullName>
    </recommendedName>
</protein>
<evidence type="ECO:0008006" key="4">
    <source>
        <dbReference type="Google" id="ProtNLM"/>
    </source>
</evidence>
<dbReference type="Proteomes" id="UP000757435">
    <property type="component" value="Unassembled WGS sequence"/>
</dbReference>
<evidence type="ECO:0000256" key="1">
    <source>
        <dbReference type="SAM" id="Phobius"/>
    </source>
</evidence>
<name>A0A951ULH3_9CYAN</name>
<proteinExistence type="predicted"/>
<comment type="caution">
    <text evidence="2">The sequence shown here is derived from an EMBL/GenBank/DDBJ whole genome shotgun (WGS) entry which is preliminary data.</text>
</comment>
<evidence type="ECO:0000313" key="2">
    <source>
        <dbReference type="EMBL" id="MBW4658280.1"/>
    </source>
</evidence>
<keyword evidence="1" id="KW-1133">Transmembrane helix</keyword>
<evidence type="ECO:0000313" key="3">
    <source>
        <dbReference type="Proteomes" id="UP000757435"/>
    </source>
</evidence>
<feature type="transmembrane region" description="Helical" evidence="1">
    <location>
        <begin position="36"/>
        <end position="57"/>
    </location>
</feature>
<dbReference type="EMBL" id="JAHHHD010000004">
    <property type="protein sequence ID" value="MBW4658280.1"/>
    <property type="molecule type" value="Genomic_DNA"/>
</dbReference>
<dbReference type="AlphaFoldDB" id="A0A951ULH3"/>